<dbReference type="InterPro" id="IPR039005">
    <property type="entry name" value="CSPG_rpt"/>
</dbReference>
<keyword evidence="3" id="KW-1015">Disulfide bond</keyword>
<dbReference type="InterPro" id="IPR013320">
    <property type="entry name" value="ConA-like_dom_sf"/>
</dbReference>
<feature type="compositionally biased region" description="Acidic residues" evidence="5">
    <location>
        <begin position="3797"/>
        <end position="3818"/>
    </location>
</feature>
<dbReference type="InterPro" id="IPR006558">
    <property type="entry name" value="LamG-like"/>
</dbReference>
<dbReference type="Pfam" id="PF16184">
    <property type="entry name" value="Cadherin_3"/>
    <property type="match status" value="1"/>
</dbReference>
<dbReference type="PANTHER" id="PTHR45739">
    <property type="entry name" value="MATRIX PROTEIN, PUTATIVE-RELATED"/>
    <property type="match status" value="1"/>
</dbReference>
<dbReference type="SUPFAM" id="SSF49899">
    <property type="entry name" value="Concanavalin A-like lectins/glucanases"/>
    <property type="match status" value="1"/>
</dbReference>
<dbReference type="InterPro" id="IPR025592">
    <property type="entry name" value="DUF4347"/>
</dbReference>
<dbReference type="SMART" id="SM00710">
    <property type="entry name" value="PbH1"/>
    <property type="match status" value="11"/>
</dbReference>
<dbReference type="RefSeq" id="WP_146402790.1">
    <property type="nucleotide sequence ID" value="NZ_SJPJ01000001.1"/>
</dbReference>
<reference evidence="7 8" key="1">
    <citation type="submission" date="2019-02" db="EMBL/GenBank/DDBJ databases">
        <title>Deep-cultivation of Planctomycetes and their phenomic and genomic characterization uncovers novel biology.</title>
        <authorList>
            <person name="Wiegand S."/>
            <person name="Jogler M."/>
            <person name="Boedeker C."/>
            <person name="Pinto D."/>
            <person name="Vollmers J."/>
            <person name="Rivas-Marin E."/>
            <person name="Kohn T."/>
            <person name="Peeters S.H."/>
            <person name="Heuer A."/>
            <person name="Rast P."/>
            <person name="Oberbeckmann S."/>
            <person name="Bunk B."/>
            <person name="Jeske O."/>
            <person name="Meyerdierks A."/>
            <person name="Storesund J.E."/>
            <person name="Kallscheuer N."/>
            <person name="Luecker S."/>
            <person name="Lage O.M."/>
            <person name="Pohl T."/>
            <person name="Merkel B.J."/>
            <person name="Hornburger P."/>
            <person name="Mueller R.-W."/>
            <person name="Bruemmer F."/>
            <person name="Labrenz M."/>
            <person name="Spormann A.M."/>
            <person name="Op Den Camp H."/>
            <person name="Overmann J."/>
            <person name="Amann R."/>
            <person name="Jetten M.S.M."/>
            <person name="Mascher T."/>
            <person name="Medema M.H."/>
            <person name="Devos D.P."/>
            <person name="Kaster A.-K."/>
            <person name="Ovreas L."/>
            <person name="Rohde M."/>
            <person name="Galperin M.Y."/>
            <person name="Jogler C."/>
        </authorList>
    </citation>
    <scope>NUCLEOTIDE SEQUENCE [LARGE SCALE GENOMIC DNA]</scope>
    <source>
        <strain evidence="7 8">CA13</strain>
    </source>
</reference>
<dbReference type="InterPro" id="IPR059226">
    <property type="entry name" value="Choice_anch_Q_dom"/>
</dbReference>
<gene>
    <name evidence="7" type="ORF">CA13_63640</name>
</gene>
<dbReference type="NCBIfam" id="NF012211">
    <property type="entry name" value="tand_rpt_95"/>
    <property type="match status" value="2"/>
</dbReference>
<name>A0A5C5ZEC1_9BACT</name>
<dbReference type="GO" id="GO:0009653">
    <property type="term" value="P:anatomical structure morphogenesis"/>
    <property type="evidence" value="ECO:0007669"/>
    <property type="project" value="TreeGrafter"/>
</dbReference>
<protein>
    <submittedName>
        <fullName evidence="7">PilZ domain protein</fullName>
    </submittedName>
</protein>
<dbReference type="Pfam" id="PF07238">
    <property type="entry name" value="PilZ"/>
    <property type="match status" value="1"/>
</dbReference>
<keyword evidence="1" id="KW-0732">Signal</keyword>
<evidence type="ECO:0000256" key="4">
    <source>
        <dbReference type="ARBA" id="ARBA00023180"/>
    </source>
</evidence>
<accession>A0A5C5ZEC1</accession>
<sequence length="4088" mass="419935">MAVSDWWIQARLTFDEIKAAAERAFQIETQVGEFTELTQLEDRVLMSASPIAIVAAPEADVEQDAAILSTTVEDVFDADQTNLFSETPRSIGDTLALLDQVDDNLLAVIDDQQSVLELVIIDESVADYQQLVSDLTADRDDGRSFELVILDANRDGIEQISEALANHDQTDAVHIVSHSTDRAIKLGNLWLTSDNLESYEAIVSGWTNALTEDADLLVYGCDIAAGQDGRAILNAFSDWTGADVAASDDDTGAAILGGDWELEYSIGTIESTIAFRLDVQADWHGLLNNFMVTNTNDSGAGSLRQAITDANTLAGADTISFNIAGTGVHTINLSSTLTITDTVTIDATTDDSFASNGNQPAIVLDGNNSFSGDGLVLTSTADGSTIRGFVIRDFSGNGIQIDAGSDSNLIAGNYIGSLSDTGADAGAAEANTQTGINVLGSNNMIGGTTVLDRNVLSGNTLHGVRVSIGAGSGNVISGNYIGVAADGTTALGNLEDGIRVEASNTTIGGTVAGAGNIVANHGTATSVGIWLTNSSTDVSILGNSIFNNAEDGIGLGPPYGVIANDAGDADTGNNDLQNYAVLTSAGSDGSGRVAVAGSLNTTANTTARIEFFGADVAAAGNGEGQTYLGYTNVITDGSGNASFVASFDQALAVGQYITSTTTVMAAGGTYGSTSQFSANVQATSALVVDTTADIVDGTTTSISALLGNKGFDGKISLREAVIASNNTAGSNTIFLPSGTYTLTRTGASEEAASTGDLDIFGNLVIAGDGAGTTTVDANGIDRVFDVPGTAQWFATGLTITGGSTSASGAGIQILGSGVGTISDAIVSGNSTSGSGGGFYNDGILNLDRVRVTNNFASNAGGGIDNDETAVIHNSLLDNNWTNNGAGGINTDSSSSNLTLVNSTISNNTAVNTAGGVYNGKILNARNVTIVENTGGGGAGIALTGGSTTTVSNSIITSIIGGVYTDAGNNLIDGVPDPLTNSLADNGGPILTQSLQTGSPAIDAGNATDAPAIDQRGYFRDSSIDIGAYEYIAPVSNNAPVLDNTQSPILTAVDEDAGAPSGVVGSLVSSLVDFTSPSGQVDNVTDVDSGASLGIAITAADATNGTWYYSIDNGSNWNALGAVSDSNARLLAADLDTRLYFQPNADYHGTLANAITFHAWDQTSGTNGDFTDFACTCTVRDEFQSVSYSNHDGSSNWTSSWIEADDDGAASSGKVEILSGQLRLHNLGGGTLPSITRQADLAGATSATLSFDYDGFSTGMPETFRAWASDNGGSTWVELEYFNPPQTGIFSGTRSYDLASSISLTSNVAIKLSLEEGFASSSDPNWVDFDNIQIEYTVLGVTGGTTAYSATTDTASLVVNAVADTPTMTNTTTNEDTQSTGGLVISRNAVDGTEVTHFKITGITDGTLYKNDGVTQITNGSFITFAEGNAGLKFTPTADFNGTGNFTVQASTSSNDAGLGGSTSIANITVNPVNDLPIADLNGVDGGGIDYSATFTEGDSPVSVTDSDATISDVDNATYDGLGINLAGFADGTSELIRINGVQFQFGVADSQTTTVGSTLFDLNFDGTGYTITRSGGGTIPQADLQALMLTITYENTSDAPTVGNRTFQIIPQDAALAVAAPVAVSTISVAAVNDAPITSITLGAPTFVENGGAVLLFSGASVDLVEASDLVSNLVITVDGLENGSDEVLVVDGQAIELFDANSETTAANGYDVDVSVAGTTATVTITKAGNYTAAAAETLLNTLAYNNTGDQVADGGRVVTYASITDDGGGTDTSVVGTVSLLTVNAVNDAPVLDNSGTMTLPTITKLQTNNNGADVSTIVASAGGDRIADADSNTDSSAVEGIAITSLVNGNGTWEYSINGGSTWTSIGTVSNTSALLLRQIDQVRFVPNGIDGTTASFDFHAWDQTAGTSGTKVSVTSNGGTTAFSTATETAEINVSNVNVAPVLDDTQTPLLTAINEDVGAPIGIVGSLVSSLVDLDSPSGQLDNVTDADSGAGLGIAITAVDTTNGIWFYSIDNGTTWNALGAVSDSNARLLAADAGTRLYFQGNADFHGTLANAITFHAWDQTSGSNGGMADISVSTNDTVLDEFNVSASFAGNDGTQNWIGDWQEIGELDGAGSGRIQVSSATTVVAGSHLDINLMTLGRGVSREANLDGTSTATLSFWYEQRDAFGTADLLLEVYNGASWHTLQSYKVDSDINTAQFESFDITAFAAADTQVRFLVTNDGGIGHYFYVDDLQIQYTVTAQGGTTAFSTVTDTASLVVNPVADTPSVTNTTTSEDTQSTTGLVISRNAADGTEVTHFKITGISDGTLYKNDGLTEITNGSFITVAEGSAGLKFTPSADFNGNGYFTIQSSTASNDTGLGGSTIDATVDVTAVNDAPVLDNTGLMDLPNVQKNNTDPNGSLVSTIIASAGGDRITDVDSGAIEGIAVTSVDDTNGTWQYSTDGGSTWTAFGAVTSGNSVVLSDTANDRIRFVPGVDYVGSATFDFRAWDTTDGSVTGNTGVNTGAGGGTSAFSTATETVSVEVEPTEIFFWYSTSGDVGPTGGSGGGPTSGTPGLTNWSEGQVIGFGDPNMSFGVDTTDGTFLSITDFDAFATDTDVEMSGMHYVANDITITGAGITGGSLDLQKGDVIFVTLDNESFSNAAAGAPVGWSNSIAISGGDVYVFRTEFTNDYSSGYFHHVMNDPSAGGLTGITLVENAVNVGDTALSGGDFLFAQSGAADQNDISWYDTSMATSVKLIEGDNLGIDVGINGLQLIDEGQTLGSVSVATGAILVSVDAPDAFGSNNLPVTEHDAVELAFTATTWGSGTAVATAAIVFDGDDVGLDHVLENIDALTLVVRGVGTNQGPTLGASGADANYVENAPPSLIDSTFTVLDADSPDFAFGLLRVDITSGANANDRLSVFHQGIGPGEIGVDHNAILYQGVTIATFSGGHGSDPLVFSLNANANVISTRALMRNITFGNVSDDPGTASRTVEFVLTDGDGAASNVISRTVNVSETADAPLAVNDNRGLDFDGIDDYVAIANGASLTMSNTMTLEAWINPDASTNVNRMILNKEGEYEVALFSDNRIYWAFANTDPGWTWHDTGYTVANDQWTHIAVSYDNGTVSTYVNGTLIDTYNGSGAIGDSHATQDELRIGGRSNNPADKFFDGQIDDVRIWEVARSEAEIQANLDVNLTGAEADLAGYWTFEDGTGSTAADLTINANHGTLVDGGSGAAGPQWTGYVTDQDTFINIAAIDGIVANDVDSDGDTLTVTQVNGNGANVGSLLTIASGANVTVGADGAFLYDPNGAFDFLTTGQTANDTFTYQIDDGNGGTDTATVSITITGSNDAPQTTNLNAAEIYTEEIALNLSDIVVSDVDDANVTVTLTLSDIGAGTLSTGTSGAVTSTFVAGVWTAIGAISDVNTLLSGVTFTPTGDYATDFTIATTVDDGEAAPVVGVKNFTATAINDAPVLTAGSVNDLTVIEDSGFTSLGLGGVTYDFGGGTDETSQTLTYQVTAIPSPVLGDVYLADGLTKVTATTYTLTQLQGMQFKPAAEASGGPSVFSWRVIDNGGTAGGGVDTLVQSIQLSITPVNDSPTFVANNGASVLEGSTGNVINNTMLHWNDVDDGASELTYTITAMTNNGTIHLAGFGALGLADTFTQADIDAGDVTYTHSGSETTSDAFSFSLADGGEDGALPVAGTFNIFVTAVNDAAIANADNFNVDNDSSLNVSAPGILANDSDVDSGSLSVILVTGPSNGAFTLAADGSFTYTPAIGFAGTDSFVYTVSDGTDISTATTVTITVNDVVGGPIAEPEPEIPDPVEEETEEDDQDEQAEPTLVDSVASVIIPVEAATPSQGKQMHQPEPATAAIVVADVDVPVVDSESEREFASGRVGRHHSYLEISGADKSHRNSRYLSAFFEFDTGSLFDHLNSVIDDIQNQETSFELVAGTAVVTSGAFSVGFVLWAARASYFATMLSTSLPAWAVIDPVPVLDADAVAKRSEKRGKQRHDKSLADILDEVQVSVSALLLDDHLCPTGTQLEAVTRDISKDGIGIVCTKPIAASHVRLQLTTPQGQALDVLGSVRHCSPEGEKYHVGVSVVADWS</sequence>
<dbReference type="Pfam" id="PF13385">
    <property type="entry name" value="Laminin_G_3"/>
    <property type="match status" value="1"/>
</dbReference>
<evidence type="ECO:0000256" key="1">
    <source>
        <dbReference type="ARBA" id="ARBA00022729"/>
    </source>
</evidence>
<comment type="caution">
    <text evidence="7">The sequence shown here is derived from an EMBL/GenBank/DDBJ whole genome shotgun (WGS) entry which is preliminary data.</text>
</comment>
<dbReference type="InterPro" id="IPR039448">
    <property type="entry name" value="Beta_helix"/>
</dbReference>
<dbReference type="Pfam" id="PF14252">
    <property type="entry name" value="DUF4347"/>
    <property type="match status" value="1"/>
</dbReference>
<dbReference type="Pfam" id="PF13229">
    <property type="entry name" value="Beta_helix"/>
    <property type="match status" value="1"/>
</dbReference>
<keyword evidence="8" id="KW-1185">Reference proteome</keyword>
<dbReference type="Pfam" id="PF17963">
    <property type="entry name" value="Big_9"/>
    <property type="match status" value="2"/>
</dbReference>
<evidence type="ECO:0000313" key="8">
    <source>
        <dbReference type="Proteomes" id="UP000315010"/>
    </source>
</evidence>
<dbReference type="Gene3D" id="2.60.120.200">
    <property type="match status" value="1"/>
</dbReference>
<dbReference type="SUPFAM" id="SSF50939">
    <property type="entry name" value="Sialidases"/>
    <property type="match status" value="1"/>
</dbReference>
<dbReference type="PANTHER" id="PTHR45739:SF12">
    <property type="entry name" value="CHONDROITIN SULFATE PROTEOGLYCAN 4-LIKE ISOFORM X2"/>
    <property type="match status" value="1"/>
</dbReference>
<organism evidence="7 8">
    <name type="scientific">Novipirellula herctigrandis</name>
    <dbReference type="NCBI Taxonomy" id="2527986"/>
    <lineage>
        <taxon>Bacteria</taxon>
        <taxon>Pseudomonadati</taxon>
        <taxon>Planctomycetota</taxon>
        <taxon>Planctomycetia</taxon>
        <taxon>Pirellulales</taxon>
        <taxon>Pirellulaceae</taxon>
        <taxon>Novipirellula</taxon>
    </lineage>
</organism>
<dbReference type="GO" id="GO:0035438">
    <property type="term" value="F:cyclic-di-GMP binding"/>
    <property type="evidence" value="ECO:0007669"/>
    <property type="project" value="InterPro"/>
</dbReference>
<evidence type="ECO:0000259" key="6">
    <source>
        <dbReference type="SMART" id="SM00560"/>
    </source>
</evidence>
<keyword evidence="2" id="KW-0677">Repeat</keyword>
<dbReference type="InterPro" id="IPR051561">
    <property type="entry name" value="FRAS1_ECM"/>
</dbReference>
<dbReference type="InterPro" id="IPR009875">
    <property type="entry name" value="PilZ_domain"/>
</dbReference>
<evidence type="ECO:0000256" key="5">
    <source>
        <dbReference type="SAM" id="MobiDB-lite"/>
    </source>
</evidence>
<dbReference type="SUPFAM" id="SSF51126">
    <property type="entry name" value="Pectin lyase-like"/>
    <property type="match status" value="2"/>
</dbReference>
<evidence type="ECO:0000256" key="3">
    <source>
        <dbReference type="ARBA" id="ARBA00023157"/>
    </source>
</evidence>
<dbReference type="InterPro" id="IPR036278">
    <property type="entry name" value="Sialidase_sf"/>
</dbReference>
<feature type="region of interest" description="Disordered" evidence="5">
    <location>
        <begin position="3791"/>
        <end position="3820"/>
    </location>
</feature>
<dbReference type="Gene3D" id="2.60.40.2810">
    <property type="match status" value="1"/>
</dbReference>
<dbReference type="OrthoDB" id="291802at2"/>
<proteinExistence type="predicted"/>
<dbReference type="EMBL" id="SJPJ01000001">
    <property type="protein sequence ID" value="TWT84883.1"/>
    <property type="molecule type" value="Genomic_DNA"/>
</dbReference>
<evidence type="ECO:0000313" key="7">
    <source>
        <dbReference type="EMBL" id="TWT84883.1"/>
    </source>
</evidence>
<dbReference type="PROSITE" id="PS51854">
    <property type="entry name" value="CSPG"/>
    <property type="match status" value="1"/>
</dbReference>
<evidence type="ECO:0000256" key="2">
    <source>
        <dbReference type="ARBA" id="ARBA00022737"/>
    </source>
</evidence>
<dbReference type="NCBIfam" id="NF041518">
    <property type="entry name" value="choice_anch_Q"/>
    <property type="match status" value="1"/>
</dbReference>
<dbReference type="InterPro" id="IPR006626">
    <property type="entry name" value="PbH1"/>
</dbReference>
<feature type="domain" description="LamG-like jellyroll fold" evidence="6">
    <location>
        <begin position="3035"/>
        <end position="3168"/>
    </location>
</feature>
<dbReference type="SMART" id="SM00560">
    <property type="entry name" value="LamGL"/>
    <property type="match status" value="1"/>
</dbReference>
<keyword evidence="4" id="KW-0325">Glycoprotein</keyword>
<dbReference type="InterPro" id="IPR011050">
    <property type="entry name" value="Pectin_lyase_fold/virulence"/>
</dbReference>
<dbReference type="Proteomes" id="UP000315010">
    <property type="component" value="Unassembled WGS sequence"/>
</dbReference>